<comment type="similarity">
    <text evidence="2">Belongs to the BMP lipoprotein family.</text>
</comment>
<dbReference type="RefSeq" id="WP_106563432.1">
    <property type="nucleotide sequence ID" value="NZ_PYAU01000001.1"/>
</dbReference>
<proteinExistence type="inferred from homology"/>
<evidence type="ECO:0000256" key="6">
    <source>
        <dbReference type="ARBA" id="ARBA00023288"/>
    </source>
</evidence>
<dbReference type="Proteomes" id="UP000268291">
    <property type="component" value="Unassembled WGS sequence"/>
</dbReference>
<comment type="caution">
    <text evidence="9">The sequence shown here is derived from an EMBL/GenBank/DDBJ whole genome shotgun (WGS) entry which is preliminary data.</text>
</comment>
<dbReference type="EMBL" id="RZGY01000001">
    <property type="protein sequence ID" value="RUQ87065.1"/>
    <property type="molecule type" value="Genomic_DNA"/>
</dbReference>
<evidence type="ECO:0000313" key="10">
    <source>
        <dbReference type="Proteomes" id="UP000268291"/>
    </source>
</evidence>
<reference evidence="9 10" key="1">
    <citation type="submission" date="2018-12" db="EMBL/GenBank/DDBJ databases">
        <authorList>
            <person name="hu s."/>
            <person name="Xu Y."/>
            <person name="Xu B."/>
            <person name="Li F."/>
        </authorList>
    </citation>
    <scope>NUCLEOTIDE SEQUENCE [LARGE SCALE GENOMIC DNA]</scope>
    <source>
        <strain evidence="9 10">KSW2-17</strain>
    </source>
</reference>
<evidence type="ECO:0000256" key="7">
    <source>
        <dbReference type="SAM" id="SignalP"/>
    </source>
</evidence>
<dbReference type="SUPFAM" id="SSF53822">
    <property type="entry name" value="Periplasmic binding protein-like I"/>
    <property type="match status" value="1"/>
</dbReference>
<keyword evidence="6" id="KW-0449">Lipoprotein</keyword>
<evidence type="ECO:0000313" key="9">
    <source>
        <dbReference type="EMBL" id="RUQ87065.1"/>
    </source>
</evidence>
<name>A0ABY0CAJ0_9MICO</name>
<protein>
    <submittedName>
        <fullName evidence="9">BMP family ABC transporter substrate-binding protein</fullName>
    </submittedName>
</protein>
<dbReference type="PANTHER" id="PTHR34296">
    <property type="entry name" value="TRANSCRIPTIONAL ACTIVATOR PROTEIN MED"/>
    <property type="match status" value="1"/>
</dbReference>
<dbReference type="Pfam" id="PF02608">
    <property type="entry name" value="Bmp"/>
    <property type="match status" value="1"/>
</dbReference>
<evidence type="ECO:0000259" key="8">
    <source>
        <dbReference type="Pfam" id="PF02608"/>
    </source>
</evidence>
<organism evidence="9 10">
    <name type="scientific">Labedella gwakjiensis</name>
    <dbReference type="NCBI Taxonomy" id="390269"/>
    <lineage>
        <taxon>Bacteria</taxon>
        <taxon>Bacillati</taxon>
        <taxon>Actinomycetota</taxon>
        <taxon>Actinomycetes</taxon>
        <taxon>Micrococcales</taxon>
        <taxon>Microbacteriaceae</taxon>
        <taxon>Labedella</taxon>
    </lineage>
</organism>
<evidence type="ECO:0000256" key="5">
    <source>
        <dbReference type="ARBA" id="ARBA00023136"/>
    </source>
</evidence>
<dbReference type="InterPro" id="IPR003760">
    <property type="entry name" value="PnrA-like"/>
</dbReference>
<keyword evidence="5" id="KW-0472">Membrane</keyword>
<dbReference type="Gene3D" id="3.40.50.2300">
    <property type="match status" value="2"/>
</dbReference>
<evidence type="ECO:0000256" key="1">
    <source>
        <dbReference type="ARBA" id="ARBA00004193"/>
    </source>
</evidence>
<sequence>MKKRPALALVPVAALLLLSACSSTTAGSGSSGGSDAELGSAALVVAQGGLGDESYNDLAYSGFQSGLEENGIEGTPIESDDVVGQGEQILRRAGDEGLGIVIDLEYSHAEVLPTVASDYPDTDWVLVNAEASGDNVASVLFQEQEGSYLAGALAAMHTTDTSDPKINEDKVIGVIGGTQSTGIDKFLVGYIQGAMDVDPDVKVLTAYSNDFADPTKGQQLAESMFEQGADIVFAVAGGTGAGVIQAAEDAGRYAIGVDSNQDAVAPGSVLTSMLKKTDVAMETILGQYADGDFPGGETVNLGLAEDGVGLSDFEFTKDAIGQDTIDAVDDLKQQIIDGDITVWNVVTDGYPDFYSGS</sequence>
<dbReference type="PROSITE" id="PS51257">
    <property type="entry name" value="PROKAR_LIPOPROTEIN"/>
    <property type="match status" value="1"/>
</dbReference>
<feature type="chain" id="PRO_5045266511" evidence="7">
    <location>
        <begin position="27"/>
        <end position="357"/>
    </location>
</feature>
<evidence type="ECO:0000256" key="3">
    <source>
        <dbReference type="ARBA" id="ARBA00022475"/>
    </source>
</evidence>
<gene>
    <name evidence="9" type="ORF">ELQ93_09050</name>
</gene>
<accession>A0ABY0CAJ0</accession>
<feature type="signal peptide" evidence="7">
    <location>
        <begin position="1"/>
        <end position="26"/>
    </location>
</feature>
<comment type="subcellular location">
    <subcellularLocation>
        <location evidence="1">Cell membrane</location>
        <topology evidence="1">Lipid-anchor</topology>
    </subcellularLocation>
</comment>
<dbReference type="InterPro" id="IPR028082">
    <property type="entry name" value="Peripla_BP_I"/>
</dbReference>
<keyword evidence="4 7" id="KW-0732">Signal</keyword>
<dbReference type="InterPro" id="IPR050957">
    <property type="entry name" value="BMP_lipoprotein"/>
</dbReference>
<feature type="domain" description="ABC transporter substrate-binding protein PnrA-like" evidence="8">
    <location>
        <begin position="43"/>
        <end position="341"/>
    </location>
</feature>
<keyword evidence="3" id="KW-1003">Cell membrane</keyword>
<evidence type="ECO:0000256" key="4">
    <source>
        <dbReference type="ARBA" id="ARBA00022729"/>
    </source>
</evidence>
<keyword evidence="10" id="KW-1185">Reference proteome</keyword>
<dbReference type="PANTHER" id="PTHR34296:SF2">
    <property type="entry name" value="ABC TRANSPORTER GUANOSINE-BINDING PROTEIN NUPN"/>
    <property type="match status" value="1"/>
</dbReference>
<evidence type="ECO:0000256" key="2">
    <source>
        <dbReference type="ARBA" id="ARBA00008610"/>
    </source>
</evidence>